<dbReference type="AlphaFoldDB" id="A0A8G0KS82"/>
<protein>
    <recommendedName>
        <fullName evidence="4">Lipoprotein</fullName>
    </recommendedName>
</protein>
<feature type="region of interest" description="Disordered" evidence="1">
    <location>
        <begin position="35"/>
        <end position="68"/>
    </location>
</feature>
<feature type="chain" id="PRO_5034668939" description="Lipoprotein" evidence="2">
    <location>
        <begin position="21"/>
        <end position="68"/>
    </location>
</feature>
<organism evidence="3">
    <name type="scientific">Flavobacterium columnare</name>
    <dbReference type="NCBI Taxonomy" id="996"/>
    <lineage>
        <taxon>Bacteria</taxon>
        <taxon>Pseudomonadati</taxon>
        <taxon>Bacteroidota</taxon>
        <taxon>Flavobacteriia</taxon>
        <taxon>Flavobacteriales</taxon>
        <taxon>Flavobacteriaceae</taxon>
        <taxon>Flavobacterium</taxon>
    </lineage>
</organism>
<evidence type="ECO:0000313" key="3">
    <source>
        <dbReference type="EMBL" id="QYS89096.1"/>
    </source>
</evidence>
<name>A0A8G0KS82_9FLAO</name>
<dbReference type="KEGG" id="fdv:JJC05_01250"/>
<dbReference type="EMBL" id="CP067378">
    <property type="protein sequence ID" value="QYS89096.1"/>
    <property type="molecule type" value="Genomic_DNA"/>
</dbReference>
<sequence length="68" mass="7750">MRKFILLLSVSLLLSSCTYQDVVNYLMGKESNLNEEQKEQVNKGANSEPPSSYTQIVDERDTNNGRPR</sequence>
<dbReference type="Proteomes" id="UP000824721">
    <property type="component" value="Chromosome"/>
</dbReference>
<accession>A0A8G0KS82</accession>
<proteinExistence type="predicted"/>
<evidence type="ECO:0000256" key="1">
    <source>
        <dbReference type="SAM" id="MobiDB-lite"/>
    </source>
</evidence>
<reference evidence="3" key="1">
    <citation type="submission" date="2020-12" db="EMBL/GenBank/DDBJ databases">
        <title>Genome sequencing of genetic groups of Flavobacterium columnare.</title>
        <authorList>
            <person name="Waldbieser G.C."/>
            <person name="Griffin M.J."/>
            <person name="LaFrentz B.R."/>
        </authorList>
    </citation>
    <scope>NUCLEOTIDE SEQUENCE</scope>
    <source>
        <strain evidence="3">90-106</strain>
    </source>
</reference>
<keyword evidence="2" id="KW-0732">Signal</keyword>
<gene>
    <name evidence="3" type="ORF">JJC05_01250</name>
</gene>
<feature type="compositionally biased region" description="Polar residues" evidence="1">
    <location>
        <begin position="43"/>
        <end position="55"/>
    </location>
</feature>
<feature type="signal peptide" evidence="2">
    <location>
        <begin position="1"/>
        <end position="20"/>
    </location>
</feature>
<feature type="compositionally biased region" description="Basic and acidic residues" evidence="1">
    <location>
        <begin position="57"/>
        <end position="68"/>
    </location>
</feature>
<evidence type="ECO:0000256" key="2">
    <source>
        <dbReference type="SAM" id="SignalP"/>
    </source>
</evidence>
<evidence type="ECO:0008006" key="4">
    <source>
        <dbReference type="Google" id="ProtNLM"/>
    </source>
</evidence>